<feature type="transmembrane region" description="Helical" evidence="2">
    <location>
        <begin position="391"/>
        <end position="409"/>
    </location>
</feature>
<comment type="caution">
    <text evidence="4">The sequence shown here is derived from an EMBL/GenBank/DDBJ whole genome shotgun (WGS) entry which is preliminary data.</text>
</comment>
<sequence>MLASLKARSGQWLDIFITALLISSVAILLVGLLSWQIPFGVQLQLQVGEVAPHDVVAPRQITYESQVLTERARERAAQSVPDQYDTPDGRVRRQQVERSREILDFITIVRSDPYASPELQIDYLLAIADLDLTPELALAILEASPEEWQAIVADVPRTLDRIMREEIRENTVTIARRRVPALVSAELSEEASTIVAELVKALIRPNSLFNQARTEELRAKARSEVPVQQVTLERNEIIVRAGDIATPEQVEALTQIGLIQSEWNWWVTARAIFFTVALMTVTGATLYRLRPRTLRHQQELAIVVVVVTVGLLAAKFMIVPHDWLPYLYPLAALSMLLAVLLDVQVAVVVTMAMALVVHYLSPNNVPLITYLCTGSLLGAVILGRAERLSAFLWAGMAVVGCNLLALASYRAPFTDFTVPKLLQLHLIVLLNGGLSASVALIGYFVLGNLFGIATSLQLTELSRPTHPLLRQLLLKASGTYHHTIIVSNLAERAAAAIGADAFLARVGAYYHDIGKTVRPYFFAENIMDGSSPHDKLDPLTSAQIIISHVADGLDLARKYHLPERIQDFIREHHGRSLVQYFYIQAQKQAEGEPVREEDFRYPGPSPRSKETAILLLADTCEAAVRAMRPANREELAQLVNRLIDERVADGELDHCNLTFKELNTIKEVFLHVLQGVHHPRIKYPENVQKAAAPTPETAPAGGNGHREEEPRSGSPTPSGTRLSRTGGVEEPASI</sequence>
<feature type="domain" description="HD" evidence="3">
    <location>
        <begin position="479"/>
        <end position="623"/>
    </location>
</feature>
<dbReference type="InterPro" id="IPR003607">
    <property type="entry name" value="HD/PDEase_dom"/>
</dbReference>
<gene>
    <name evidence="4" type="ORF">FKZ61_12495</name>
</gene>
<dbReference type="EMBL" id="VIGC01000014">
    <property type="protein sequence ID" value="TQE95414.1"/>
    <property type="molecule type" value="Genomic_DNA"/>
</dbReference>
<keyword evidence="2" id="KW-0812">Transmembrane</keyword>
<dbReference type="RefSeq" id="WP_141610470.1">
    <property type="nucleotide sequence ID" value="NZ_VIGC02000014.1"/>
</dbReference>
<dbReference type="Gene3D" id="1.10.3210.10">
    <property type="entry name" value="Hypothetical protein af1432"/>
    <property type="match status" value="1"/>
</dbReference>
<evidence type="ECO:0000313" key="4">
    <source>
        <dbReference type="EMBL" id="TQE95414.1"/>
    </source>
</evidence>
<feature type="transmembrane region" description="Helical" evidence="2">
    <location>
        <begin position="421"/>
        <end position="446"/>
    </location>
</feature>
<keyword evidence="2" id="KW-0472">Membrane</keyword>
<accession>A0A540VF80</accession>
<dbReference type="Pfam" id="PF07697">
    <property type="entry name" value="7TMR-HDED"/>
    <property type="match status" value="1"/>
</dbReference>
<feature type="transmembrane region" description="Helical" evidence="2">
    <location>
        <begin position="330"/>
        <end position="360"/>
    </location>
</feature>
<keyword evidence="2" id="KW-1133">Transmembrane helix</keyword>
<dbReference type="InterPro" id="IPR006675">
    <property type="entry name" value="HDIG_dom"/>
</dbReference>
<feature type="compositionally biased region" description="Low complexity" evidence="1">
    <location>
        <begin position="690"/>
        <end position="700"/>
    </location>
</feature>
<reference evidence="4 5" key="1">
    <citation type="submission" date="2019-06" db="EMBL/GenBank/DDBJ databases">
        <title>Genome sequence of Litorilinea aerophila BAA-2444.</title>
        <authorList>
            <person name="Maclea K.S."/>
            <person name="Maurais E.G."/>
            <person name="Iannazzi L.C."/>
        </authorList>
    </citation>
    <scope>NUCLEOTIDE SEQUENCE [LARGE SCALE GENOMIC DNA]</scope>
    <source>
        <strain evidence="4 5">ATCC BAA-2444</strain>
    </source>
</reference>
<organism evidence="4 5">
    <name type="scientific">Litorilinea aerophila</name>
    <dbReference type="NCBI Taxonomy" id="1204385"/>
    <lineage>
        <taxon>Bacteria</taxon>
        <taxon>Bacillati</taxon>
        <taxon>Chloroflexota</taxon>
        <taxon>Caldilineae</taxon>
        <taxon>Caldilineales</taxon>
        <taxon>Caldilineaceae</taxon>
        <taxon>Litorilinea</taxon>
    </lineage>
</organism>
<name>A0A540VF80_9CHLR</name>
<evidence type="ECO:0000259" key="3">
    <source>
        <dbReference type="PROSITE" id="PS51831"/>
    </source>
</evidence>
<dbReference type="InParanoid" id="A0A540VF80"/>
<dbReference type="FunCoup" id="A0A540VF80">
    <property type="interactions" value="19"/>
</dbReference>
<feature type="transmembrane region" description="Helical" evidence="2">
    <location>
        <begin position="263"/>
        <end position="287"/>
    </location>
</feature>
<dbReference type="PANTHER" id="PTHR36442">
    <property type="entry name" value="CYCLIC-DI-AMP PHOSPHODIESTERASE PGPH"/>
    <property type="match status" value="1"/>
</dbReference>
<dbReference type="AlphaFoldDB" id="A0A540VF80"/>
<dbReference type="OrthoDB" id="9806952at2"/>
<evidence type="ECO:0000256" key="2">
    <source>
        <dbReference type="SAM" id="Phobius"/>
    </source>
</evidence>
<feature type="transmembrane region" description="Helical" evidence="2">
    <location>
        <begin position="299"/>
        <end position="318"/>
    </location>
</feature>
<feature type="compositionally biased region" description="Polar residues" evidence="1">
    <location>
        <begin position="713"/>
        <end position="723"/>
    </location>
</feature>
<dbReference type="SUPFAM" id="SSF109604">
    <property type="entry name" value="HD-domain/PDEase-like"/>
    <property type="match status" value="1"/>
</dbReference>
<feature type="transmembrane region" description="Helical" evidence="2">
    <location>
        <begin position="12"/>
        <end position="35"/>
    </location>
</feature>
<dbReference type="Pfam" id="PF07698">
    <property type="entry name" value="7TM-7TMR_HD"/>
    <property type="match status" value="1"/>
</dbReference>
<dbReference type="Proteomes" id="UP000317371">
    <property type="component" value="Unassembled WGS sequence"/>
</dbReference>
<keyword evidence="5" id="KW-1185">Reference proteome</keyword>
<dbReference type="PROSITE" id="PS51831">
    <property type="entry name" value="HD"/>
    <property type="match status" value="1"/>
</dbReference>
<dbReference type="InterPro" id="IPR052722">
    <property type="entry name" value="PgpH_phosphodiesterase"/>
</dbReference>
<dbReference type="Pfam" id="PF01966">
    <property type="entry name" value="HD"/>
    <property type="match status" value="1"/>
</dbReference>
<dbReference type="NCBIfam" id="TIGR00277">
    <property type="entry name" value="HDIG"/>
    <property type="match status" value="1"/>
</dbReference>
<feature type="region of interest" description="Disordered" evidence="1">
    <location>
        <begin position="689"/>
        <end position="734"/>
    </location>
</feature>
<dbReference type="InterPro" id="IPR011624">
    <property type="entry name" value="Metal-dep_PHydrolase_7TM_extra"/>
</dbReference>
<dbReference type="InterPro" id="IPR011621">
    <property type="entry name" value="Metal-dep_PHydrolase_7TM_intra"/>
</dbReference>
<dbReference type="SMART" id="SM00471">
    <property type="entry name" value="HDc"/>
    <property type="match status" value="1"/>
</dbReference>
<feature type="transmembrane region" description="Helical" evidence="2">
    <location>
        <begin position="367"/>
        <end position="385"/>
    </location>
</feature>
<proteinExistence type="predicted"/>
<evidence type="ECO:0000256" key="1">
    <source>
        <dbReference type="SAM" id="MobiDB-lite"/>
    </source>
</evidence>
<dbReference type="InterPro" id="IPR006674">
    <property type="entry name" value="HD_domain"/>
</dbReference>
<protein>
    <submittedName>
        <fullName evidence="4">HDIG domain-containing protein</fullName>
    </submittedName>
</protein>
<dbReference type="PANTHER" id="PTHR36442:SF1">
    <property type="entry name" value="CYCLIC-DI-AMP PHOSPHODIESTERASE PGPH"/>
    <property type="match status" value="1"/>
</dbReference>
<evidence type="ECO:0000313" key="5">
    <source>
        <dbReference type="Proteomes" id="UP000317371"/>
    </source>
</evidence>
<dbReference type="CDD" id="cd00077">
    <property type="entry name" value="HDc"/>
    <property type="match status" value="1"/>
</dbReference>